<dbReference type="HAMAP" id="MF_00052_B">
    <property type="entry name" value="RNase_HII_B"/>
    <property type="match status" value="1"/>
</dbReference>
<keyword evidence="13 14" id="KW-0464">Manganese</keyword>
<accession>A0ABV4H0C4</accession>
<dbReference type="InterPro" id="IPR012337">
    <property type="entry name" value="RNaseH-like_sf"/>
</dbReference>
<dbReference type="EMBL" id="JBGFTU010000003">
    <property type="protein sequence ID" value="MEZ0163896.1"/>
    <property type="molecule type" value="Genomic_DNA"/>
</dbReference>
<dbReference type="Gene3D" id="3.30.420.10">
    <property type="entry name" value="Ribonuclease H-like superfamily/Ribonuclease H"/>
    <property type="match status" value="1"/>
</dbReference>
<comment type="cofactor">
    <cofactor evidence="2">
        <name>Mg(2+)</name>
        <dbReference type="ChEBI" id="CHEBI:18420"/>
    </cofactor>
</comment>
<dbReference type="InterPro" id="IPR022898">
    <property type="entry name" value="RNase_HII"/>
</dbReference>
<comment type="cofactor">
    <cofactor evidence="14 15">
        <name>Mn(2+)</name>
        <dbReference type="ChEBI" id="CHEBI:29035"/>
    </cofactor>
    <cofactor evidence="14 15">
        <name>Mg(2+)</name>
        <dbReference type="ChEBI" id="CHEBI:18420"/>
    </cofactor>
    <text evidence="14 15">Manganese or magnesium. Binds 1 divalent metal ion per monomer in the absence of substrate. May bind a second metal ion after substrate binding.</text>
</comment>
<evidence type="ECO:0000256" key="4">
    <source>
        <dbReference type="ARBA" id="ARBA00004496"/>
    </source>
</evidence>
<keyword evidence="8 14" id="KW-0963">Cytoplasm</keyword>
<dbReference type="CDD" id="cd07182">
    <property type="entry name" value="RNase_HII_bacteria_HII_like"/>
    <property type="match status" value="1"/>
</dbReference>
<evidence type="ECO:0000256" key="13">
    <source>
        <dbReference type="ARBA" id="ARBA00023211"/>
    </source>
</evidence>
<gene>
    <name evidence="14" type="primary">rnhB</name>
    <name evidence="19" type="ORF">AB2L27_03835</name>
</gene>
<evidence type="ECO:0000256" key="10">
    <source>
        <dbReference type="ARBA" id="ARBA00022723"/>
    </source>
</evidence>
<evidence type="ECO:0000256" key="11">
    <source>
        <dbReference type="ARBA" id="ARBA00022759"/>
    </source>
</evidence>
<reference evidence="19 20" key="1">
    <citation type="submission" date="2024-07" db="EMBL/GenBank/DDBJ databases">
        <authorList>
            <person name="Thanompreechachai J."/>
            <person name="Duangmal K."/>
        </authorList>
    </citation>
    <scope>NUCLEOTIDE SEQUENCE [LARGE SCALE GENOMIC DNA]</scope>
    <source>
        <strain evidence="19 20">LSe6-4</strain>
    </source>
</reference>
<sequence>MSPAPGVPATRRPAPSLRLERQLLRSGHALVAGMDEVGRGALAGPVSIGVVVVDESTRSAPTGLRDSKLLTPAARDALAPRVRRWALAWAVGHAEPAEIDAVGITAALRLAGRRALAQLPVRPGVVVLDGNHDYLSDPREPSLLDELVEDGPSAPWEGPVVTTRVKADVTCAAVAGASVLAKTTRDAVMAERHAAFPHYGWAGNKGYSAPDHLRALAEHGSCEQHRRSWRLPGLPGPGAAGGRGERGPHLPHPAGPAGMMVP</sequence>
<evidence type="ECO:0000259" key="18">
    <source>
        <dbReference type="PROSITE" id="PS51975"/>
    </source>
</evidence>
<keyword evidence="20" id="KW-1185">Reference proteome</keyword>
<dbReference type="PANTHER" id="PTHR10954:SF18">
    <property type="entry name" value="RIBONUCLEASE HII"/>
    <property type="match status" value="1"/>
</dbReference>
<evidence type="ECO:0000256" key="1">
    <source>
        <dbReference type="ARBA" id="ARBA00000077"/>
    </source>
</evidence>
<name>A0ABV4H0C4_9ACTN</name>
<evidence type="ECO:0000256" key="5">
    <source>
        <dbReference type="ARBA" id="ARBA00007383"/>
    </source>
</evidence>
<dbReference type="Proteomes" id="UP001565927">
    <property type="component" value="Unassembled WGS sequence"/>
</dbReference>
<feature type="binding site" evidence="14 15">
    <location>
        <position position="36"/>
    </location>
    <ligand>
        <name>a divalent metal cation</name>
        <dbReference type="ChEBI" id="CHEBI:60240"/>
    </ligand>
</feature>
<dbReference type="Pfam" id="PF01351">
    <property type="entry name" value="RNase_HII"/>
    <property type="match status" value="1"/>
</dbReference>
<evidence type="ECO:0000256" key="2">
    <source>
        <dbReference type="ARBA" id="ARBA00001946"/>
    </source>
</evidence>
<dbReference type="InterPro" id="IPR036397">
    <property type="entry name" value="RNaseH_sf"/>
</dbReference>
<dbReference type="EC" id="3.1.26.4" evidence="6 14"/>
<keyword evidence="11 14" id="KW-0255">Endonuclease</keyword>
<comment type="caution">
    <text evidence="19">The sequence shown here is derived from an EMBL/GenBank/DDBJ whole genome shotgun (WGS) entry which is preliminary data.</text>
</comment>
<proteinExistence type="inferred from homology"/>
<evidence type="ECO:0000256" key="12">
    <source>
        <dbReference type="ARBA" id="ARBA00022801"/>
    </source>
</evidence>
<comment type="catalytic activity">
    <reaction evidence="1 14 15 16">
        <text>Endonucleolytic cleavage to 5'-phosphomonoester.</text>
        <dbReference type="EC" id="3.1.26.4"/>
    </reaction>
</comment>
<evidence type="ECO:0000256" key="17">
    <source>
        <dbReference type="SAM" id="MobiDB-lite"/>
    </source>
</evidence>
<evidence type="ECO:0000256" key="16">
    <source>
        <dbReference type="RuleBase" id="RU003515"/>
    </source>
</evidence>
<protein>
    <recommendedName>
        <fullName evidence="7 14">Ribonuclease HII</fullName>
        <shortName evidence="14">RNase HII</shortName>
        <ecNumber evidence="6 14">3.1.26.4</ecNumber>
    </recommendedName>
</protein>
<feature type="region of interest" description="Disordered" evidence="17">
    <location>
        <begin position="225"/>
        <end position="262"/>
    </location>
</feature>
<comment type="similarity">
    <text evidence="5 14 16">Belongs to the RNase HII family.</text>
</comment>
<keyword evidence="10 14" id="KW-0479">Metal-binding</keyword>
<evidence type="ECO:0000256" key="15">
    <source>
        <dbReference type="PROSITE-ProRule" id="PRU01319"/>
    </source>
</evidence>
<keyword evidence="9 14" id="KW-0540">Nuclease</keyword>
<dbReference type="GO" id="GO:0004523">
    <property type="term" value="F:RNA-DNA hybrid ribonuclease activity"/>
    <property type="evidence" value="ECO:0007669"/>
    <property type="project" value="UniProtKB-EC"/>
</dbReference>
<feature type="binding site" evidence="14 15">
    <location>
        <position position="129"/>
    </location>
    <ligand>
        <name>a divalent metal cation</name>
        <dbReference type="ChEBI" id="CHEBI:60240"/>
    </ligand>
</feature>
<dbReference type="PANTHER" id="PTHR10954">
    <property type="entry name" value="RIBONUCLEASE H2 SUBUNIT A"/>
    <property type="match status" value="1"/>
</dbReference>
<evidence type="ECO:0000256" key="6">
    <source>
        <dbReference type="ARBA" id="ARBA00012180"/>
    </source>
</evidence>
<evidence type="ECO:0000256" key="3">
    <source>
        <dbReference type="ARBA" id="ARBA00004065"/>
    </source>
</evidence>
<evidence type="ECO:0000313" key="20">
    <source>
        <dbReference type="Proteomes" id="UP001565927"/>
    </source>
</evidence>
<dbReference type="InterPro" id="IPR001352">
    <property type="entry name" value="RNase_HII/HIII"/>
</dbReference>
<evidence type="ECO:0000313" key="19">
    <source>
        <dbReference type="EMBL" id="MEZ0163896.1"/>
    </source>
</evidence>
<organism evidence="19 20">
    <name type="scientific">Kineococcus halophytocola</name>
    <dbReference type="NCBI Taxonomy" id="3234027"/>
    <lineage>
        <taxon>Bacteria</taxon>
        <taxon>Bacillati</taxon>
        <taxon>Actinomycetota</taxon>
        <taxon>Actinomycetes</taxon>
        <taxon>Kineosporiales</taxon>
        <taxon>Kineosporiaceae</taxon>
        <taxon>Kineococcus</taxon>
    </lineage>
</organism>
<dbReference type="RefSeq" id="WP_370440138.1">
    <property type="nucleotide sequence ID" value="NZ_JBGFTU010000003.1"/>
</dbReference>
<feature type="domain" description="RNase H type-2" evidence="18">
    <location>
        <begin position="29"/>
        <end position="245"/>
    </location>
</feature>
<dbReference type="PROSITE" id="PS51975">
    <property type="entry name" value="RNASE_H_2"/>
    <property type="match status" value="1"/>
</dbReference>
<dbReference type="SUPFAM" id="SSF53098">
    <property type="entry name" value="Ribonuclease H-like"/>
    <property type="match status" value="1"/>
</dbReference>
<evidence type="ECO:0000256" key="8">
    <source>
        <dbReference type="ARBA" id="ARBA00022490"/>
    </source>
</evidence>
<evidence type="ECO:0000256" key="7">
    <source>
        <dbReference type="ARBA" id="ARBA00019179"/>
    </source>
</evidence>
<dbReference type="InterPro" id="IPR024567">
    <property type="entry name" value="RNase_HII/HIII_dom"/>
</dbReference>
<feature type="binding site" evidence="14 15">
    <location>
        <position position="35"/>
    </location>
    <ligand>
        <name>a divalent metal cation</name>
        <dbReference type="ChEBI" id="CHEBI:60240"/>
    </ligand>
</feature>
<evidence type="ECO:0000256" key="14">
    <source>
        <dbReference type="HAMAP-Rule" id="MF_00052"/>
    </source>
</evidence>
<comment type="function">
    <text evidence="3 14 16">Endonuclease that specifically degrades the RNA of RNA-DNA hybrids.</text>
</comment>
<dbReference type="NCBIfam" id="NF000595">
    <property type="entry name" value="PRK00015.1-3"/>
    <property type="match status" value="1"/>
</dbReference>
<comment type="subcellular location">
    <subcellularLocation>
        <location evidence="4 14">Cytoplasm</location>
    </subcellularLocation>
</comment>
<keyword evidence="12 14" id="KW-0378">Hydrolase</keyword>
<evidence type="ECO:0000256" key="9">
    <source>
        <dbReference type="ARBA" id="ARBA00022722"/>
    </source>
</evidence>